<sequence>MKTYSCATTDPSDASRGRGLFWIPVINEHPLVWERGGRRECVANPCNKSALTGLISTFRNGNGIPFIEAGQGVDHFYFTPRTGQHSDIRPYYGAQEADSFSSCADAVAGE</sequence>
<gene>
    <name evidence="1" type="ORF">AB1Y20_013586</name>
</gene>
<dbReference type="AlphaFoldDB" id="A0AB34IHQ1"/>
<protein>
    <submittedName>
        <fullName evidence="1">Uncharacterized protein</fullName>
    </submittedName>
</protein>
<keyword evidence="2" id="KW-1185">Reference proteome</keyword>
<proteinExistence type="predicted"/>
<evidence type="ECO:0000313" key="1">
    <source>
        <dbReference type="EMBL" id="KAL1499071.1"/>
    </source>
</evidence>
<accession>A0AB34IHQ1</accession>
<dbReference type="Proteomes" id="UP001515480">
    <property type="component" value="Unassembled WGS sequence"/>
</dbReference>
<dbReference type="EMBL" id="JBGBPQ010000026">
    <property type="protein sequence ID" value="KAL1499071.1"/>
    <property type="molecule type" value="Genomic_DNA"/>
</dbReference>
<name>A0AB34IHQ1_PRYPA</name>
<comment type="caution">
    <text evidence="1">The sequence shown here is derived from an EMBL/GenBank/DDBJ whole genome shotgun (WGS) entry which is preliminary data.</text>
</comment>
<organism evidence="1 2">
    <name type="scientific">Prymnesium parvum</name>
    <name type="common">Toxic golden alga</name>
    <dbReference type="NCBI Taxonomy" id="97485"/>
    <lineage>
        <taxon>Eukaryota</taxon>
        <taxon>Haptista</taxon>
        <taxon>Haptophyta</taxon>
        <taxon>Prymnesiophyceae</taxon>
        <taxon>Prymnesiales</taxon>
        <taxon>Prymnesiaceae</taxon>
        <taxon>Prymnesium</taxon>
    </lineage>
</organism>
<evidence type="ECO:0000313" key="2">
    <source>
        <dbReference type="Proteomes" id="UP001515480"/>
    </source>
</evidence>
<reference evidence="1 2" key="1">
    <citation type="journal article" date="2024" name="Science">
        <title>Giant polyketide synthase enzymes in the biosynthesis of giant marine polyether toxins.</title>
        <authorList>
            <person name="Fallon T.R."/>
            <person name="Shende V.V."/>
            <person name="Wierzbicki I.H."/>
            <person name="Pendleton A.L."/>
            <person name="Watervoot N.F."/>
            <person name="Auber R.P."/>
            <person name="Gonzalez D.J."/>
            <person name="Wisecaver J.H."/>
            <person name="Moore B.S."/>
        </authorList>
    </citation>
    <scope>NUCLEOTIDE SEQUENCE [LARGE SCALE GENOMIC DNA]</scope>
    <source>
        <strain evidence="1 2">12B1</strain>
    </source>
</reference>